<evidence type="ECO:0000313" key="2">
    <source>
        <dbReference type="EMBL" id="NYS80268.1"/>
    </source>
</evidence>
<keyword evidence="1" id="KW-0472">Membrane</keyword>
<protein>
    <submittedName>
        <fullName evidence="2">Uncharacterized protein</fullName>
    </submittedName>
</protein>
<gene>
    <name evidence="2" type="ORF">HZS80_21650</name>
</gene>
<name>A0A7Z0S134_9GAMM</name>
<dbReference type="EMBL" id="JACCDE010000047">
    <property type="protein sequence ID" value="NYS80268.1"/>
    <property type="molecule type" value="Genomic_DNA"/>
</dbReference>
<evidence type="ECO:0000256" key="1">
    <source>
        <dbReference type="SAM" id="Phobius"/>
    </source>
</evidence>
<sequence>MKVFALAGVVFLCAAPLVLPNGGWLGLCALAAIGGMQLLRGGGIKILPTSVRWLGLVPLILAVAVLLASSWHGEWRSGLPLLLVAMLSAFAASV</sequence>
<organism evidence="2 3">
    <name type="scientific">Vreelandella glaciei</name>
    <dbReference type="NCBI Taxonomy" id="186761"/>
    <lineage>
        <taxon>Bacteria</taxon>
        <taxon>Pseudomonadati</taxon>
        <taxon>Pseudomonadota</taxon>
        <taxon>Gammaproteobacteria</taxon>
        <taxon>Oceanospirillales</taxon>
        <taxon>Halomonadaceae</taxon>
        <taxon>Vreelandella</taxon>
    </lineage>
</organism>
<feature type="transmembrane region" description="Helical" evidence="1">
    <location>
        <begin position="53"/>
        <end position="71"/>
    </location>
</feature>
<dbReference type="RefSeq" id="WP_179917290.1">
    <property type="nucleotide sequence ID" value="NZ_JACCDE010000047.1"/>
</dbReference>
<proteinExistence type="predicted"/>
<reference evidence="2 3" key="1">
    <citation type="journal article" date="2003" name="Extremophiles">
        <title>Halomonas glaciei sp. nov. isolated from fast ice of Adelie Land, Antarctica.</title>
        <authorList>
            <person name="Reddy G.S."/>
            <person name="Raghavan P.U."/>
            <person name="Sarita N.B."/>
            <person name="Prakash J.S."/>
            <person name="Nagesh N."/>
            <person name="Delille D."/>
            <person name="Shivaji S."/>
        </authorList>
    </citation>
    <scope>NUCLEOTIDE SEQUENCE [LARGE SCALE GENOMIC DNA]</scope>
    <source>
        <strain evidence="2 3">DD39</strain>
    </source>
</reference>
<keyword evidence="1" id="KW-1133">Transmembrane helix</keyword>
<evidence type="ECO:0000313" key="3">
    <source>
        <dbReference type="Proteomes" id="UP000526892"/>
    </source>
</evidence>
<keyword evidence="1" id="KW-0812">Transmembrane</keyword>
<keyword evidence="3" id="KW-1185">Reference proteome</keyword>
<dbReference type="Proteomes" id="UP000526892">
    <property type="component" value="Unassembled WGS sequence"/>
</dbReference>
<dbReference type="AlphaFoldDB" id="A0A7Z0S134"/>
<comment type="caution">
    <text evidence="2">The sequence shown here is derived from an EMBL/GenBank/DDBJ whole genome shotgun (WGS) entry which is preliminary data.</text>
</comment>
<accession>A0A7Z0S134</accession>